<feature type="domain" description="Helicase ATP-binding" evidence="7">
    <location>
        <begin position="900"/>
        <end position="1064"/>
    </location>
</feature>
<dbReference type="InterPro" id="IPR059023">
    <property type="entry name" value="RNA_hel_CTD"/>
</dbReference>
<dbReference type="PROSITE" id="PS50908">
    <property type="entry name" value="RWD"/>
    <property type="match status" value="1"/>
</dbReference>
<keyword evidence="1" id="KW-0547">Nucleotide-binding</keyword>
<dbReference type="PANTHER" id="PTHR18934">
    <property type="entry name" value="ATP-DEPENDENT RNA HELICASE"/>
    <property type="match status" value="1"/>
</dbReference>
<dbReference type="Pfam" id="PF00271">
    <property type="entry name" value="Helicase_C"/>
    <property type="match status" value="1"/>
</dbReference>
<dbReference type="InterPro" id="IPR011545">
    <property type="entry name" value="DEAD/DEAH_box_helicase_dom"/>
</dbReference>
<dbReference type="SMART" id="SM00490">
    <property type="entry name" value="HELICc"/>
    <property type="match status" value="1"/>
</dbReference>
<evidence type="ECO:0000313" key="9">
    <source>
        <dbReference type="EMBL" id="KAL3827478.1"/>
    </source>
</evidence>
<dbReference type="SMART" id="SM00847">
    <property type="entry name" value="HA2"/>
    <property type="match status" value="1"/>
</dbReference>
<dbReference type="CDD" id="cd17917">
    <property type="entry name" value="DEXHc_RHA-like"/>
    <property type="match status" value="1"/>
</dbReference>
<dbReference type="InterPro" id="IPR001650">
    <property type="entry name" value="Helicase_C-like"/>
</dbReference>
<dbReference type="Pfam" id="PF07717">
    <property type="entry name" value="OB_NTP_bind"/>
    <property type="match status" value="1"/>
</dbReference>
<keyword evidence="2" id="KW-0378">Hydrolase</keyword>
<evidence type="ECO:0000259" key="8">
    <source>
        <dbReference type="PROSITE" id="PS51194"/>
    </source>
</evidence>
<keyword evidence="3" id="KW-0347">Helicase</keyword>
<gene>
    <name evidence="9" type="ORF">ACHAXA_003747</name>
</gene>
<dbReference type="SMART" id="SM00487">
    <property type="entry name" value="DEXDc"/>
    <property type="match status" value="1"/>
</dbReference>
<dbReference type="EMBL" id="JALLPB020000003">
    <property type="protein sequence ID" value="KAL3827478.1"/>
    <property type="molecule type" value="Genomic_DNA"/>
</dbReference>
<dbReference type="InterPro" id="IPR011709">
    <property type="entry name" value="DEAD-box_helicase_OB_fold"/>
</dbReference>
<feature type="non-terminal residue" evidence="9">
    <location>
        <position position="1"/>
    </location>
</feature>
<accession>A0ABD3STA3</accession>
<reference evidence="9 10" key="1">
    <citation type="submission" date="2024-10" db="EMBL/GenBank/DDBJ databases">
        <title>Updated reference genomes for cyclostephanoid diatoms.</title>
        <authorList>
            <person name="Roberts W.R."/>
            <person name="Alverson A.J."/>
        </authorList>
    </citation>
    <scope>NUCLEOTIDE SEQUENCE [LARGE SCALE GENOMIC DNA]</scope>
    <source>
        <strain evidence="9 10">AJA228-03</strain>
    </source>
</reference>
<feature type="compositionally biased region" description="Gly residues" evidence="5">
    <location>
        <begin position="124"/>
        <end position="136"/>
    </location>
</feature>
<keyword evidence="10" id="KW-1185">Reference proteome</keyword>
<feature type="region of interest" description="Disordered" evidence="5">
    <location>
        <begin position="406"/>
        <end position="436"/>
    </location>
</feature>
<feature type="region of interest" description="Disordered" evidence="5">
    <location>
        <begin position="358"/>
        <end position="389"/>
    </location>
</feature>
<evidence type="ECO:0000256" key="5">
    <source>
        <dbReference type="SAM" id="MobiDB-lite"/>
    </source>
</evidence>
<organism evidence="9 10">
    <name type="scientific">Cyclostephanos tholiformis</name>
    <dbReference type="NCBI Taxonomy" id="382380"/>
    <lineage>
        <taxon>Eukaryota</taxon>
        <taxon>Sar</taxon>
        <taxon>Stramenopiles</taxon>
        <taxon>Ochrophyta</taxon>
        <taxon>Bacillariophyta</taxon>
        <taxon>Coscinodiscophyceae</taxon>
        <taxon>Thalassiosirophycidae</taxon>
        <taxon>Stephanodiscales</taxon>
        <taxon>Stephanodiscaceae</taxon>
        <taxon>Cyclostephanos</taxon>
    </lineage>
</organism>
<dbReference type="PANTHER" id="PTHR18934:SF267">
    <property type="entry name" value="ATP-DEPENDENT RNA HELICASE YLR419W-RELATED"/>
    <property type="match status" value="1"/>
</dbReference>
<feature type="compositionally biased region" description="Gly residues" evidence="5">
    <location>
        <begin position="150"/>
        <end position="161"/>
    </location>
</feature>
<dbReference type="InterPro" id="IPR016135">
    <property type="entry name" value="UBQ-conjugating_enzyme/RWD"/>
</dbReference>
<feature type="compositionally biased region" description="Basic and acidic residues" evidence="5">
    <location>
        <begin position="36"/>
        <end position="55"/>
    </location>
</feature>
<dbReference type="Pfam" id="PF05773">
    <property type="entry name" value="RWD"/>
    <property type="match status" value="1"/>
</dbReference>
<comment type="caution">
    <text evidence="9">The sequence shown here is derived from an EMBL/GenBank/DDBJ whole genome shotgun (WGS) entry which is preliminary data.</text>
</comment>
<evidence type="ECO:0000259" key="7">
    <source>
        <dbReference type="PROSITE" id="PS51192"/>
    </source>
</evidence>
<evidence type="ECO:0000256" key="2">
    <source>
        <dbReference type="ARBA" id="ARBA00022801"/>
    </source>
</evidence>
<evidence type="ECO:0008006" key="11">
    <source>
        <dbReference type="Google" id="ProtNLM"/>
    </source>
</evidence>
<dbReference type="Gene3D" id="3.40.50.300">
    <property type="entry name" value="P-loop containing nucleotide triphosphate hydrolases"/>
    <property type="match status" value="2"/>
</dbReference>
<dbReference type="Pfam" id="PF21010">
    <property type="entry name" value="HA2_C"/>
    <property type="match status" value="1"/>
</dbReference>
<keyword evidence="4" id="KW-0067">ATP-binding</keyword>
<feature type="region of interest" description="Disordered" evidence="5">
    <location>
        <begin position="847"/>
        <end position="869"/>
    </location>
</feature>
<dbReference type="Gene3D" id="3.10.110.10">
    <property type="entry name" value="Ubiquitin Conjugating Enzyme"/>
    <property type="match status" value="1"/>
</dbReference>
<dbReference type="PROSITE" id="PS51192">
    <property type="entry name" value="HELICASE_ATP_BIND_1"/>
    <property type="match status" value="1"/>
</dbReference>
<evidence type="ECO:0000313" key="10">
    <source>
        <dbReference type="Proteomes" id="UP001530377"/>
    </source>
</evidence>
<evidence type="ECO:0000256" key="1">
    <source>
        <dbReference type="ARBA" id="ARBA00022741"/>
    </source>
</evidence>
<evidence type="ECO:0000256" key="4">
    <source>
        <dbReference type="ARBA" id="ARBA00022840"/>
    </source>
</evidence>
<feature type="domain" description="Helicase C-terminal" evidence="8">
    <location>
        <begin position="1143"/>
        <end position="1314"/>
    </location>
</feature>
<dbReference type="CDD" id="cd18791">
    <property type="entry name" value="SF2_C_RHA"/>
    <property type="match status" value="1"/>
</dbReference>
<feature type="region of interest" description="Disordered" evidence="5">
    <location>
        <begin position="124"/>
        <end position="161"/>
    </location>
</feature>
<sequence>NKSRGAVVVGGGGGGKNKSSKPKTTSSSSCACEDPYECKCGLRPERPSRGHRWDHISGTWGGKGHRQRGGSGQVASVSIGPRMTTSGGNVEVKMWQKLPTEILGSNRGEGGGGGGRTPIYRRIGGGGAGGGRGGGWEGDDDDGGKRRGKGGGGVGDGGGSGTRFRYRLILPDASGVHDRDVVLTPAHPVDNDEQAREEAALLGLIYLFPDLPHERTLPEPYRSTYLAARALAAATPSSGATGAAGGGGARGGVVVQDATSSTTGGASVNAHLVAANVVVRRSSRVDDDGGGGTRKPAVAPTTTVLLTKAQIDEARRLRDVERRTRERKREAIRDANRPVEVFMSARFRRRIERCLVGGEGGDGGAFDDDNEDEDDEEQDGNDSPGDDDAIRSYVVGRLTKEGFAPSHAHKAYRETTIGGRGGDGITPPPPEDDDDGFDRAYEDALQYLCIRLDEDRLPVGFDPRGGTLDVIRPAVPSDGGCGGAGDIGRGCGATMREDDVDGDDGEGMAIGTARVRIEGDGTNDGVYDASVLRFAGYFGLTPEEAYAIKPPTLENCCAHNVDDPSSDHPASAEMEGSERQLMRERLVLWKFLTSAASLPIERTCCYDVDDNNNNVGFDRGTTTTIGPMSDEYRRRNEEAAANEREAMQAIFEEGEFLIVAGRGTTSVYIALPFSGEAVDDSSASSSSSLSKLSLEVHYRNGMYPDLLPMAFVTSSEKWNVNDGRCSGGTNLGQKNNNYRCGGRIQLKMVRYLSEMTAGQEVLFDLFGYVQSLLQEEERSPSIMSSDCSGLLAHLKLNDVFLISSDKSLNESSLNVDSTPPPGKTRAKYDRAMTGVDEVKNTKRTRLRRSDDQRPTFWNTHPSSTPPAVPYPKLSVHLERARRSLPAAKARDEFFSLLAKANADGGGRVLLVTGETGCGKTTQIPQFILENSPDRSKIVVAQPRRLAATGVASRVASERAESDPGTASVGYVVRGEKKMSPSTRLLFCTTGVLLRQLQSRCALENITHIVIDEVHERHLDSDVLLAILKQTLPLVPNLTVVLMSATMDADRFAKYFGESTPRMHIPGFTYPVQDFTLEDVLEMTGYIPPKKNLAHVKKDDFQEDEDGPSTRNTSLIPVTCPITLNDRLKRVNENEIDYNLISILVKTLLQRKKDEGDDGSILVFLPGAGEIDRAERAITLVAKEHAITILPLHGGLQPEKQQQVFIPAKKGYTKIILSTNVAETSITIPDCTVVVDTCKEKQSSFDPVNRMPMLLERFASKDSLRQRRGRAGRVRPGTCYKLISLSLHNKLPKHGEPEIRRCALDQTILSLLFLGLENGSGSFLRILLDPPSQQQIKSALHSLEKIGALDRNGDLASLTPLGTHLAGIPAPPLVGKLLIMGCLLGCRDISVAIAATLSSGRSPFLRIDSVYGKQRGNDNAEREKAITNKEILEERAALFKMVGNSDHVMLGKAFLLWKECGGAAEKKSFCNRLGLASNSMREILALNRQLDSSLTTLGFHPSEVCNINDSSWRIVRSVLVASLSPTQVARVQRPSVKYTETVEGAVSKEGRAKELKFFIRSGRGIMYGDTNHDCDTKSNDTEEQVFIHPNSSNFAIGQFSCPWIVYHRLIRTSKPFISDATECNPYSLLLFGGTMEVQASKGLIMLDGWIQLSANARIGSLIRGLRRRVDELLELKVTDPSMDIAGSTEMKLITDLLRRDGI</sequence>
<dbReference type="Pfam" id="PF26026">
    <property type="entry name" value="RNA_hel_CTD"/>
    <property type="match status" value="1"/>
</dbReference>
<protein>
    <recommendedName>
        <fullName evidence="11">RNA helicase</fullName>
    </recommendedName>
</protein>
<dbReference type="InterPro" id="IPR006575">
    <property type="entry name" value="RWD_dom"/>
</dbReference>
<dbReference type="GO" id="GO:0005524">
    <property type="term" value="F:ATP binding"/>
    <property type="evidence" value="ECO:0007669"/>
    <property type="project" value="UniProtKB-KW"/>
</dbReference>
<dbReference type="Gene3D" id="1.20.120.1080">
    <property type="match status" value="1"/>
</dbReference>
<feature type="compositionally biased region" description="Acidic residues" evidence="5">
    <location>
        <begin position="365"/>
        <end position="387"/>
    </location>
</feature>
<proteinExistence type="predicted"/>
<evidence type="ECO:0000256" key="3">
    <source>
        <dbReference type="ARBA" id="ARBA00022806"/>
    </source>
</evidence>
<name>A0ABD3STA3_9STRA</name>
<feature type="region of interest" description="Disordered" evidence="5">
    <location>
        <begin position="1"/>
        <end position="87"/>
    </location>
</feature>
<dbReference type="Pfam" id="PF00270">
    <property type="entry name" value="DEAD"/>
    <property type="match status" value="1"/>
</dbReference>
<dbReference type="PROSITE" id="PS51194">
    <property type="entry name" value="HELICASE_CTER"/>
    <property type="match status" value="1"/>
</dbReference>
<evidence type="ECO:0000259" key="6">
    <source>
        <dbReference type="PROSITE" id="PS50908"/>
    </source>
</evidence>
<dbReference type="SUPFAM" id="SSF52540">
    <property type="entry name" value="P-loop containing nucleoside triphosphate hydrolases"/>
    <property type="match status" value="1"/>
</dbReference>
<dbReference type="Proteomes" id="UP001530377">
    <property type="component" value="Unassembled WGS sequence"/>
</dbReference>
<dbReference type="InterPro" id="IPR007502">
    <property type="entry name" value="Helicase-assoc_dom"/>
</dbReference>
<feature type="domain" description="RWD" evidence="6">
    <location>
        <begin position="642"/>
        <end position="776"/>
    </location>
</feature>
<dbReference type="InterPro" id="IPR027417">
    <property type="entry name" value="P-loop_NTPase"/>
</dbReference>
<dbReference type="InterPro" id="IPR014001">
    <property type="entry name" value="Helicase_ATP-bd"/>
</dbReference>